<dbReference type="EMBL" id="LR031878">
    <property type="protein sequence ID" value="VDD50610.1"/>
    <property type="molecule type" value="Genomic_DNA"/>
</dbReference>
<organism evidence="2">
    <name type="scientific">Brassica oleracea</name>
    <name type="common">Wild cabbage</name>
    <dbReference type="NCBI Taxonomy" id="3712"/>
    <lineage>
        <taxon>Eukaryota</taxon>
        <taxon>Viridiplantae</taxon>
        <taxon>Streptophyta</taxon>
        <taxon>Embryophyta</taxon>
        <taxon>Tracheophyta</taxon>
        <taxon>Spermatophyta</taxon>
        <taxon>Magnoliopsida</taxon>
        <taxon>eudicotyledons</taxon>
        <taxon>Gunneridae</taxon>
        <taxon>Pentapetalae</taxon>
        <taxon>rosids</taxon>
        <taxon>malvids</taxon>
        <taxon>Brassicales</taxon>
        <taxon>Brassicaceae</taxon>
        <taxon>Brassiceae</taxon>
        <taxon>Brassica</taxon>
    </lineage>
</organism>
<evidence type="ECO:0000256" key="1">
    <source>
        <dbReference type="SAM" id="MobiDB-lite"/>
    </source>
</evidence>
<protein>
    <submittedName>
        <fullName evidence="2">Uncharacterized protein</fullName>
    </submittedName>
</protein>
<evidence type="ECO:0000313" key="2">
    <source>
        <dbReference type="EMBL" id="VDD50610.1"/>
    </source>
</evidence>
<accession>A0A3P6FE50</accession>
<feature type="region of interest" description="Disordered" evidence="1">
    <location>
        <begin position="37"/>
        <end position="56"/>
    </location>
</feature>
<proteinExistence type="predicted"/>
<dbReference type="AlphaFoldDB" id="A0A3P6FE50"/>
<name>A0A3P6FE50_BRAOL</name>
<feature type="region of interest" description="Disordered" evidence="1">
    <location>
        <begin position="1"/>
        <end position="30"/>
    </location>
</feature>
<reference evidence="2" key="1">
    <citation type="submission" date="2018-11" db="EMBL/GenBank/DDBJ databases">
        <authorList>
            <consortium name="Genoscope - CEA"/>
            <person name="William W."/>
        </authorList>
    </citation>
    <scope>NUCLEOTIDE SEQUENCE</scope>
</reference>
<sequence>MVSTETEGVGLHGDGYSSEENDESIYHDYEGAYEVEGEQHYDCSSEESDTESESNVNFDIMLKESDTVGPSKRKTSSKGKNILFIFFPLSRYIDEGDATHKCEHCGVWGYHVVW</sequence>
<gene>
    <name evidence="2" type="ORF">BOLC1T02999H</name>
</gene>